<dbReference type="EMBL" id="PP579741">
    <property type="protein sequence ID" value="XAG95842.1"/>
    <property type="molecule type" value="Genomic_DNA"/>
</dbReference>
<proteinExistence type="predicted"/>
<protein>
    <submittedName>
        <fullName evidence="1">Uncharacterized protein</fullName>
    </submittedName>
</protein>
<evidence type="ECO:0000313" key="2">
    <source>
        <dbReference type="Proteomes" id="UP001437386"/>
    </source>
</evidence>
<keyword evidence="2" id="KW-1185">Reference proteome</keyword>
<sequence>MQTYDWFVSDKTAITHQAFEKFFNGVGNPRAVNIAVDTVGTLTEDGELSESFRHNAEGVTGLLNHGATVFVYSNDTFFANHRRKANPDAILLKFDGTELHFVFMRPVDSASISLNGKVQWDGKKQITDVLSMALHADFTSITVSDANIGYFGVLPDKYIIPENEYQYPDNWLYSNCGYLENKFDKPAKINNTNNAVTQNQNSTGEVKMTKVSNIVTANKSAAVSVAKIEAGRIAVKQAVKLVKPAVPMMARGYLETALGELAVANLFKFAVDNFAPNNDKAKLVADAMLQGAMLGAIQSLNVEQMINDVMDKVDISKFADIAKSEE</sequence>
<organism evidence="1 2">
    <name type="scientific">Enterobacter phage KKP_3711</name>
    <dbReference type="NCBI Taxonomy" id="3109398"/>
    <lineage>
        <taxon>Viruses</taxon>
        <taxon>Duplodnaviria</taxon>
        <taxon>Heunggongvirae</taxon>
        <taxon>Uroviricota</taxon>
        <taxon>Caudoviricetes</taxon>
        <taxon>Demerecviridae</taxon>
        <taxon>Markadamsvirinae</taxon>
    </lineage>
</organism>
<dbReference type="Proteomes" id="UP001437386">
    <property type="component" value="Segment"/>
</dbReference>
<reference evidence="1 2" key="1">
    <citation type="submission" date="2024-04" db="EMBL/GenBank/DDBJ databases">
        <authorList>
            <person name="Wojcicki M."/>
            <person name="Srednicka P."/>
            <person name="Shymialevich D."/>
            <person name="Sokolowska B."/>
        </authorList>
    </citation>
    <scope>NUCLEOTIDE SEQUENCE [LARGE SCALE GENOMIC DNA]</scope>
</reference>
<accession>A0AAX4Q420</accession>
<name>A0AAX4Q420_9CAUD</name>
<evidence type="ECO:0000313" key="1">
    <source>
        <dbReference type="EMBL" id="XAG95842.1"/>
    </source>
</evidence>
<dbReference type="Pfam" id="PF24450">
    <property type="entry name" value="DUF7566"/>
    <property type="match status" value="1"/>
</dbReference>
<dbReference type="InterPro" id="IPR055988">
    <property type="entry name" value="DUF7566"/>
</dbReference>
<gene>
    <name evidence="1" type="ORF">U7154_000075</name>
</gene>